<evidence type="ECO:0000256" key="1">
    <source>
        <dbReference type="ARBA" id="ARBA00022679"/>
    </source>
</evidence>
<reference evidence="3 4" key="1">
    <citation type="submission" date="2018-03" db="EMBL/GenBank/DDBJ databases">
        <title>Genomic Encyclopedia of Archaeal and Bacterial Type Strains, Phase II (KMG-II): from individual species to whole genera.</title>
        <authorList>
            <person name="Goeker M."/>
        </authorList>
    </citation>
    <scope>NUCLEOTIDE SEQUENCE [LARGE SCALE GENOMIC DNA]</scope>
    <source>
        <strain evidence="3 4">DSM 19711</strain>
    </source>
</reference>
<accession>A0A2T0QYG0</accession>
<evidence type="ECO:0000313" key="4">
    <source>
        <dbReference type="Proteomes" id="UP000238083"/>
    </source>
</evidence>
<keyword evidence="4" id="KW-1185">Reference proteome</keyword>
<dbReference type="Pfam" id="PF00534">
    <property type="entry name" value="Glycos_transf_1"/>
    <property type="match status" value="1"/>
</dbReference>
<protein>
    <submittedName>
        <fullName evidence="3">Glycosyltransferase involved in cell wall biosynthesis</fullName>
    </submittedName>
</protein>
<keyword evidence="1 3" id="KW-0808">Transferase</keyword>
<sequence length="389" mass="41643">MVVMGTPAAGPRTALVHEWIAARAGAEQVFEVLAGLWPRADLHALTAEPGVRLDLGGRAVRTTALDPWRHHRALTLPLMPAAWAAHARDVQRSYDLVVTSHHAYATSNRLVAPGGVHLAYVHTPARYVWNPELDGRGTSALLTPARRALAAVDRRAARGVTAFAANSAEVARRVERCWGREAVVVHPPVDVAAFAADGPDTLELPEGFLLALGRFVPYKNHLLAVDVAERLGRPVVVAGRGPLLADLRARAATARVPVVVLDGPSTATVRELLRRADVLLFPTVEDFGIVPVEAMASGTPVVAPARGGSGETVLDGVTGALVEALDVHELAAAVARAQACRPQDCRRRALAFDVDRFRERVRAWVAGHLDDRLDDPLDDRGGDRAGVPR</sequence>
<evidence type="ECO:0000259" key="2">
    <source>
        <dbReference type="Pfam" id="PF00534"/>
    </source>
</evidence>
<gene>
    <name evidence="3" type="ORF">CLV37_11337</name>
</gene>
<dbReference type="GO" id="GO:0016757">
    <property type="term" value="F:glycosyltransferase activity"/>
    <property type="evidence" value="ECO:0007669"/>
    <property type="project" value="InterPro"/>
</dbReference>
<dbReference type="PANTHER" id="PTHR45947:SF3">
    <property type="entry name" value="SULFOQUINOVOSYL TRANSFERASE SQD2"/>
    <property type="match status" value="1"/>
</dbReference>
<dbReference type="Gene3D" id="3.40.50.2000">
    <property type="entry name" value="Glycogen Phosphorylase B"/>
    <property type="match status" value="2"/>
</dbReference>
<dbReference type="EMBL" id="PVZF01000013">
    <property type="protein sequence ID" value="PRY11415.1"/>
    <property type="molecule type" value="Genomic_DNA"/>
</dbReference>
<feature type="domain" description="Glycosyl transferase family 1" evidence="2">
    <location>
        <begin position="206"/>
        <end position="341"/>
    </location>
</feature>
<dbReference type="PANTHER" id="PTHR45947">
    <property type="entry name" value="SULFOQUINOVOSYL TRANSFERASE SQD2"/>
    <property type="match status" value="1"/>
</dbReference>
<dbReference type="SUPFAM" id="SSF53756">
    <property type="entry name" value="UDP-Glycosyltransferase/glycogen phosphorylase"/>
    <property type="match status" value="1"/>
</dbReference>
<dbReference type="InterPro" id="IPR001296">
    <property type="entry name" value="Glyco_trans_1"/>
</dbReference>
<dbReference type="Proteomes" id="UP000238083">
    <property type="component" value="Unassembled WGS sequence"/>
</dbReference>
<dbReference type="AlphaFoldDB" id="A0A2T0QYG0"/>
<comment type="caution">
    <text evidence="3">The sequence shown here is derived from an EMBL/GenBank/DDBJ whole genome shotgun (WGS) entry which is preliminary data.</text>
</comment>
<dbReference type="InterPro" id="IPR050194">
    <property type="entry name" value="Glycosyltransferase_grp1"/>
</dbReference>
<name>A0A2T0QYG0_9ACTN</name>
<organism evidence="3 4">
    <name type="scientific">Kineococcus rhizosphaerae</name>
    <dbReference type="NCBI Taxonomy" id="559628"/>
    <lineage>
        <taxon>Bacteria</taxon>
        <taxon>Bacillati</taxon>
        <taxon>Actinomycetota</taxon>
        <taxon>Actinomycetes</taxon>
        <taxon>Kineosporiales</taxon>
        <taxon>Kineosporiaceae</taxon>
        <taxon>Kineococcus</taxon>
    </lineage>
</organism>
<proteinExistence type="predicted"/>
<dbReference type="OrthoDB" id="9801573at2"/>
<evidence type="ECO:0000313" key="3">
    <source>
        <dbReference type="EMBL" id="PRY11415.1"/>
    </source>
</evidence>